<proteinExistence type="predicted"/>
<keyword evidence="2" id="KW-0472">Membrane</keyword>
<sequence length="323" mass="33582">MSPSIDTRDPRLSAITIDSRDGLSSRGRAIAWVLAILLLVTSVLALAAADALPISGARAQNTAPAASDSALPERLGGVASDPSAVPVDPSVIEATWDGPAVNLDWTGAEYARAETTFIGDRVAAPGDRVVRTLNVVNAGPGNGVATVTIDLAEVVPEGAQNPNLADDVTLFWDIAGVSGEERFSALVPEGRANVAEIAVPQGDPVQVTVGFEMDAAVETSRALGADSTVLSFDVGVELTGETEPPVIPTLSVTGATGILALIGIAIALLLIGWLLLALRRRTHRCDDCDREIARDEERVEYRDGNGAKRTLCAECNHAPVPTA</sequence>
<keyword evidence="2" id="KW-0812">Transmembrane</keyword>
<evidence type="ECO:0000313" key="4">
    <source>
        <dbReference type="Proteomes" id="UP000291832"/>
    </source>
</evidence>
<dbReference type="AlphaFoldDB" id="A0A4Q7TZQ9"/>
<evidence type="ECO:0000256" key="2">
    <source>
        <dbReference type="SAM" id="Phobius"/>
    </source>
</evidence>
<organism evidence="3 4">
    <name type="scientific">Leucobacter luti</name>
    <dbReference type="NCBI Taxonomy" id="340320"/>
    <lineage>
        <taxon>Bacteria</taxon>
        <taxon>Bacillati</taxon>
        <taxon>Actinomycetota</taxon>
        <taxon>Actinomycetes</taxon>
        <taxon>Micrococcales</taxon>
        <taxon>Microbacteriaceae</taxon>
        <taxon>Leucobacter</taxon>
    </lineage>
</organism>
<feature type="transmembrane region" description="Helical" evidence="2">
    <location>
        <begin position="29"/>
        <end position="49"/>
    </location>
</feature>
<keyword evidence="2" id="KW-1133">Transmembrane helix</keyword>
<protein>
    <submittedName>
        <fullName evidence="3">Uncharacterized protein</fullName>
    </submittedName>
</protein>
<evidence type="ECO:0000313" key="3">
    <source>
        <dbReference type="EMBL" id="RZT66641.1"/>
    </source>
</evidence>
<keyword evidence="4" id="KW-1185">Reference proteome</keyword>
<dbReference type="RefSeq" id="WP_206750807.1">
    <property type="nucleotide sequence ID" value="NZ_SHKI01000003.1"/>
</dbReference>
<gene>
    <name evidence="3" type="ORF">EV139_0762</name>
</gene>
<evidence type="ECO:0000256" key="1">
    <source>
        <dbReference type="SAM" id="MobiDB-lite"/>
    </source>
</evidence>
<name>A0A4Q7TZQ9_9MICO</name>
<reference evidence="3 4" key="1">
    <citation type="journal article" date="2015" name="Stand. Genomic Sci.">
        <title>Genomic Encyclopedia of Bacterial and Archaeal Type Strains, Phase III: the genomes of soil and plant-associated and newly described type strains.</title>
        <authorList>
            <person name="Whitman W.B."/>
            <person name="Woyke T."/>
            <person name="Klenk H.P."/>
            <person name="Zhou Y."/>
            <person name="Lilburn T.G."/>
            <person name="Beck B.J."/>
            <person name="De Vos P."/>
            <person name="Vandamme P."/>
            <person name="Eisen J.A."/>
            <person name="Garrity G."/>
            <person name="Hugenholtz P."/>
            <person name="Kyrpides N.C."/>
        </authorList>
    </citation>
    <scope>NUCLEOTIDE SEQUENCE [LARGE SCALE GENOMIC DNA]</scope>
    <source>
        <strain evidence="3 4">RF6</strain>
    </source>
</reference>
<feature type="region of interest" description="Disordered" evidence="1">
    <location>
        <begin position="63"/>
        <end position="83"/>
    </location>
</feature>
<accession>A0A4Q7TZQ9</accession>
<dbReference type="EMBL" id="SHKI01000003">
    <property type="protein sequence ID" value="RZT66641.1"/>
    <property type="molecule type" value="Genomic_DNA"/>
</dbReference>
<feature type="transmembrane region" description="Helical" evidence="2">
    <location>
        <begin position="254"/>
        <end position="276"/>
    </location>
</feature>
<comment type="caution">
    <text evidence="3">The sequence shown here is derived from an EMBL/GenBank/DDBJ whole genome shotgun (WGS) entry which is preliminary data.</text>
</comment>
<dbReference type="Proteomes" id="UP000291832">
    <property type="component" value="Unassembled WGS sequence"/>
</dbReference>